<dbReference type="EMBL" id="MSZS01000002">
    <property type="protein sequence ID" value="PKX97533.1"/>
    <property type="molecule type" value="Genomic_DNA"/>
</dbReference>
<comment type="caution">
    <text evidence="1">The sequence shown here is derived from an EMBL/GenBank/DDBJ whole genome shotgun (WGS) entry which is preliminary data.</text>
</comment>
<dbReference type="VEuPathDB" id="FungiDB:P174DRAFT_112554"/>
<accession>A0A2I1CIT0</accession>
<organism evidence="1 2">
    <name type="scientific">Aspergillus novofumigatus (strain IBT 16806)</name>
    <dbReference type="NCBI Taxonomy" id="1392255"/>
    <lineage>
        <taxon>Eukaryota</taxon>
        <taxon>Fungi</taxon>
        <taxon>Dikarya</taxon>
        <taxon>Ascomycota</taxon>
        <taxon>Pezizomycotina</taxon>
        <taxon>Eurotiomycetes</taxon>
        <taxon>Eurotiomycetidae</taxon>
        <taxon>Eurotiales</taxon>
        <taxon>Aspergillaceae</taxon>
        <taxon>Aspergillus</taxon>
        <taxon>Aspergillus subgen. Fumigati</taxon>
    </lineage>
</organism>
<dbReference type="RefSeq" id="XP_024686128.1">
    <property type="nucleotide sequence ID" value="XM_024821032.1"/>
</dbReference>
<dbReference type="GeneID" id="36528358"/>
<dbReference type="OrthoDB" id="440553at2759"/>
<name>A0A2I1CIT0_ASPN1</name>
<evidence type="ECO:0000313" key="2">
    <source>
        <dbReference type="Proteomes" id="UP000234474"/>
    </source>
</evidence>
<dbReference type="AlphaFoldDB" id="A0A2I1CIT0"/>
<proteinExistence type="predicted"/>
<sequence>MMGAVTQVRVLGGTVGVSIGQTLLTRCLRRELPGILSPHEMSVLLLDVASMDELSPAKQAAVGAVYGHGFNQQIQLVLYLTGACWICVLGTFKRLPVDFKEADRMQPHNRDLNHAQEAG</sequence>
<evidence type="ECO:0000313" key="1">
    <source>
        <dbReference type="EMBL" id="PKX97533.1"/>
    </source>
</evidence>
<dbReference type="Proteomes" id="UP000234474">
    <property type="component" value="Unassembled WGS sequence"/>
</dbReference>
<reference evidence="2" key="1">
    <citation type="journal article" date="2018" name="Proc. Natl. Acad. Sci. U.S.A.">
        <title>Linking secondary metabolites to gene clusters through genome sequencing of six diverse Aspergillus species.</title>
        <authorList>
            <person name="Kaerboelling I."/>
            <person name="Vesth T.C."/>
            <person name="Frisvad J.C."/>
            <person name="Nybo J.L."/>
            <person name="Theobald S."/>
            <person name="Kuo A."/>
            <person name="Bowyer P."/>
            <person name="Matsuda Y."/>
            <person name="Mondo S."/>
            <person name="Lyhne E.K."/>
            <person name="Kogle M.E."/>
            <person name="Clum A."/>
            <person name="Lipzen A."/>
            <person name="Salamov A."/>
            <person name="Ngan C.Y."/>
            <person name="Daum C."/>
            <person name="Chiniquy J."/>
            <person name="Barry K."/>
            <person name="LaButti K."/>
            <person name="Haridas S."/>
            <person name="Simmons B.A."/>
            <person name="Magnuson J.K."/>
            <person name="Mortensen U.H."/>
            <person name="Larsen T.O."/>
            <person name="Grigoriev I.V."/>
            <person name="Baker S.E."/>
            <person name="Andersen M.R."/>
        </authorList>
    </citation>
    <scope>NUCLEOTIDE SEQUENCE [LARGE SCALE GENOMIC DNA]</scope>
    <source>
        <strain evidence="2">IBT 16806</strain>
    </source>
</reference>
<gene>
    <name evidence="1" type="ORF">P174DRAFT_112554</name>
</gene>
<protein>
    <submittedName>
        <fullName evidence="1">Uncharacterized protein</fullName>
    </submittedName>
</protein>
<keyword evidence="2" id="KW-1185">Reference proteome</keyword>